<dbReference type="PANTHER" id="PTHR21152">
    <property type="entry name" value="AMINOTRANSFERASE CLASS V"/>
    <property type="match status" value="1"/>
</dbReference>
<dbReference type="InterPro" id="IPR000192">
    <property type="entry name" value="Aminotrans_V_dom"/>
</dbReference>
<feature type="domain" description="Aminotransferase class V" evidence="15">
    <location>
        <begin position="8"/>
        <end position="296"/>
    </location>
</feature>
<keyword evidence="6 16" id="KW-0032">Aminotransferase</keyword>
<keyword evidence="10" id="KW-0664">Pyridoxine biosynthesis</keyword>
<comment type="catalytic activity">
    <reaction evidence="13">
        <text>4-(phosphooxy)-L-threonine + 2-oxoglutarate = (R)-3-hydroxy-2-oxo-4-phosphooxybutanoate + L-glutamate</text>
        <dbReference type="Rhea" id="RHEA:16573"/>
        <dbReference type="ChEBI" id="CHEBI:16810"/>
        <dbReference type="ChEBI" id="CHEBI:29985"/>
        <dbReference type="ChEBI" id="CHEBI:58452"/>
        <dbReference type="ChEBI" id="CHEBI:58538"/>
        <dbReference type="EC" id="2.6.1.52"/>
    </reaction>
</comment>
<comment type="similarity">
    <text evidence="3">Belongs to the class-V pyridoxal-phosphate-dependent aminotransferase family. SerC subfamily.</text>
</comment>
<dbReference type="EMBL" id="FQWQ01000003">
    <property type="protein sequence ID" value="SHH50720.1"/>
    <property type="molecule type" value="Genomic_DNA"/>
</dbReference>
<evidence type="ECO:0000256" key="12">
    <source>
        <dbReference type="ARBA" id="ARBA00031421"/>
    </source>
</evidence>
<evidence type="ECO:0000256" key="7">
    <source>
        <dbReference type="ARBA" id="ARBA00022605"/>
    </source>
</evidence>
<dbReference type="GO" id="GO:0008453">
    <property type="term" value="F:alanine-glyoxylate transaminase activity"/>
    <property type="evidence" value="ECO:0007669"/>
    <property type="project" value="TreeGrafter"/>
</dbReference>
<dbReference type="AlphaFoldDB" id="A0A1M5TJ99"/>
<dbReference type="UniPathway" id="UPA00135">
    <property type="reaction ID" value="UER00197"/>
</dbReference>
<dbReference type="GO" id="GO:0004760">
    <property type="term" value="F:L-serine-pyruvate transaminase activity"/>
    <property type="evidence" value="ECO:0007669"/>
    <property type="project" value="TreeGrafter"/>
</dbReference>
<dbReference type="GO" id="GO:0019265">
    <property type="term" value="P:glycine biosynthetic process, by transamination of glyoxylate"/>
    <property type="evidence" value="ECO:0007669"/>
    <property type="project" value="TreeGrafter"/>
</dbReference>
<accession>A0A1M5TJ99</accession>
<dbReference type="EC" id="2.6.1.52" evidence="4"/>
<dbReference type="PANTHER" id="PTHR21152:SF40">
    <property type="entry name" value="ALANINE--GLYOXYLATE AMINOTRANSFERASE"/>
    <property type="match status" value="1"/>
</dbReference>
<evidence type="ECO:0000256" key="10">
    <source>
        <dbReference type="ARBA" id="ARBA00023096"/>
    </source>
</evidence>
<dbReference type="SUPFAM" id="SSF53383">
    <property type="entry name" value="PLP-dependent transferases"/>
    <property type="match status" value="1"/>
</dbReference>
<keyword evidence="9" id="KW-0663">Pyridoxal phosphate</keyword>
<name>A0A1M5TJ99_9BACT</name>
<dbReference type="RefSeq" id="WP_073137746.1">
    <property type="nucleotide sequence ID" value="NZ_FQWQ01000003.1"/>
</dbReference>
<sequence>MISFYPGPSRVHDEIPRYVQDAHELGVMSINHRSDAFMAISERTVSLLKQRLNIPSDYTIFYTSSATECWEIIAQSLITDKSYHLYNGAFGQKWHEYTQRLHSGATAVPFGVEEKLDPAKLTFAEEGVICITQNETSNGTQVPSALIKRIKKNHPKHLIAVDAVSSMAGIALDFKAADIWFASVQKCFGLPAGLGVMICSPQAIERSNHIAEKEHYNSLTFMTSMMTRWQTPCTPNVLGIYLLMRVLEDSDNIKDTQEKIVARYEDWVTFLSERKTIAPLVSNRAVHSHTVVPVTGDADTLQHIKALAKKHDILLGEGYGEWKATTFRIANFPALKKKEIKKLMAILKKF</sequence>
<comment type="pathway">
    <text evidence="2">Amino-acid biosynthesis; L-serine biosynthesis; L-serine from 3-phospho-D-glycerate: step 2/3.</text>
</comment>
<evidence type="ECO:0000256" key="4">
    <source>
        <dbReference type="ARBA" id="ARBA00013030"/>
    </source>
</evidence>
<evidence type="ECO:0000256" key="8">
    <source>
        <dbReference type="ARBA" id="ARBA00022679"/>
    </source>
</evidence>
<evidence type="ECO:0000256" key="9">
    <source>
        <dbReference type="ARBA" id="ARBA00022898"/>
    </source>
</evidence>
<dbReference type="Pfam" id="PF00266">
    <property type="entry name" value="Aminotran_5"/>
    <property type="match status" value="1"/>
</dbReference>
<evidence type="ECO:0000259" key="15">
    <source>
        <dbReference type="Pfam" id="PF00266"/>
    </source>
</evidence>
<keyword evidence="5" id="KW-0963">Cytoplasm</keyword>
<keyword evidence="7" id="KW-0028">Amino-acid biosynthesis</keyword>
<evidence type="ECO:0000313" key="16">
    <source>
        <dbReference type="EMBL" id="SHH50720.1"/>
    </source>
</evidence>
<dbReference type="InterPro" id="IPR015421">
    <property type="entry name" value="PyrdxlP-dep_Trfase_major"/>
</dbReference>
<evidence type="ECO:0000256" key="1">
    <source>
        <dbReference type="ARBA" id="ARBA00001933"/>
    </source>
</evidence>
<dbReference type="Proteomes" id="UP000184212">
    <property type="component" value="Unassembled WGS sequence"/>
</dbReference>
<protein>
    <recommendedName>
        <fullName evidence="4">phosphoserine transaminase</fullName>
        <ecNumber evidence="4">2.6.1.52</ecNumber>
    </recommendedName>
    <alternativeName>
        <fullName evidence="12">Phosphohydroxythreonine aminotransferase</fullName>
    </alternativeName>
</protein>
<comment type="catalytic activity">
    <reaction evidence="14">
        <text>O-phospho-L-serine + 2-oxoglutarate = 3-phosphooxypyruvate + L-glutamate</text>
        <dbReference type="Rhea" id="RHEA:14329"/>
        <dbReference type="ChEBI" id="CHEBI:16810"/>
        <dbReference type="ChEBI" id="CHEBI:18110"/>
        <dbReference type="ChEBI" id="CHEBI:29985"/>
        <dbReference type="ChEBI" id="CHEBI:57524"/>
        <dbReference type="EC" id="2.6.1.52"/>
    </reaction>
</comment>
<dbReference type="STRING" id="947013.SAMN04488109_4110"/>
<proteinExistence type="inferred from homology"/>
<dbReference type="OrthoDB" id="975012at2"/>
<dbReference type="Gene3D" id="3.40.640.10">
    <property type="entry name" value="Type I PLP-dependent aspartate aminotransferase-like (Major domain)"/>
    <property type="match status" value="1"/>
</dbReference>
<dbReference type="InterPro" id="IPR015424">
    <property type="entry name" value="PyrdxlP-dep_Trfase"/>
</dbReference>
<evidence type="ECO:0000256" key="13">
    <source>
        <dbReference type="ARBA" id="ARBA00047630"/>
    </source>
</evidence>
<gene>
    <name evidence="16" type="ORF">SAMN04488109_4110</name>
</gene>
<dbReference type="InterPro" id="IPR015422">
    <property type="entry name" value="PyrdxlP-dep_Trfase_small"/>
</dbReference>
<evidence type="ECO:0000256" key="5">
    <source>
        <dbReference type="ARBA" id="ARBA00022490"/>
    </source>
</evidence>
<dbReference type="PIRSF" id="PIRSF000525">
    <property type="entry name" value="SerC"/>
    <property type="match status" value="1"/>
</dbReference>
<evidence type="ECO:0000256" key="11">
    <source>
        <dbReference type="ARBA" id="ARBA00023299"/>
    </source>
</evidence>
<comment type="cofactor">
    <cofactor evidence="1">
        <name>pyridoxal 5'-phosphate</name>
        <dbReference type="ChEBI" id="CHEBI:597326"/>
    </cofactor>
</comment>
<dbReference type="GO" id="GO:0008615">
    <property type="term" value="P:pyridoxine biosynthetic process"/>
    <property type="evidence" value="ECO:0007669"/>
    <property type="project" value="UniProtKB-KW"/>
</dbReference>
<keyword evidence="8 16" id="KW-0808">Transferase</keyword>
<evidence type="ECO:0000313" key="17">
    <source>
        <dbReference type="Proteomes" id="UP000184212"/>
    </source>
</evidence>
<organism evidence="16 17">
    <name type="scientific">Chryseolinea serpens</name>
    <dbReference type="NCBI Taxonomy" id="947013"/>
    <lineage>
        <taxon>Bacteria</taxon>
        <taxon>Pseudomonadati</taxon>
        <taxon>Bacteroidota</taxon>
        <taxon>Cytophagia</taxon>
        <taxon>Cytophagales</taxon>
        <taxon>Fulvivirgaceae</taxon>
        <taxon>Chryseolinea</taxon>
    </lineage>
</organism>
<reference evidence="16 17" key="1">
    <citation type="submission" date="2016-11" db="EMBL/GenBank/DDBJ databases">
        <authorList>
            <person name="Jaros S."/>
            <person name="Januszkiewicz K."/>
            <person name="Wedrychowicz H."/>
        </authorList>
    </citation>
    <scope>NUCLEOTIDE SEQUENCE [LARGE SCALE GENOMIC DNA]</scope>
    <source>
        <strain evidence="16 17">DSM 24574</strain>
    </source>
</reference>
<keyword evidence="11" id="KW-0718">Serine biosynthesis</keyword>
<dbReference type="InterPro" id="IPR022278">
    <property type="entry name" value="Pser_aminoTfrase"/>
</dbReference>
<dbReference type="Gene3D" id="3.90.1150.10">
    <property type="entry name" value="Aspartate Aminotransferase, domain 1"/>
    <property type="match status" value="1"/>
</dbReference>
<keyword evidence="17" id="KW-1185">Reference proteome</keyword>
<dbReference type="GO" id="GO:0004648">
    <property type="term" value="F:O-phospho-L-serine:2-oxoglutarate aminotransferase activity"/>
    <property type="evidence" value="ECO:0007669"/>
    <property type="project" value="UniProtKB-EC"/>
</dbReference>
<evidence type="ECO:0000256" key="14">
    <source>
        <dbReference type="ARBA" id="ARBA00049007"/>
    </source>
</evidence>
<evidence type="ECO:0000256" key="3">
    <source>
        <dbReference type="ARBA" id="ARBA00006904"/>
    </source>
</evidence>
<evidence type="ECO:0000256" key="6">
    <source>
        <dbReference type="ARBA" id="ARBA00022576"/>
    </source>
</evidence>
<dbReference type="GO" id="GO:0006564">
    <property type="term" value="P:L-serine biosynthetic process"/>
    <property type="evidence" value="ECO:0007669"/>
    <property type="project" value="UniProtKB-KW"/>
</dbReference>
<evidence type="ECO:0000256" key="2">
    <source>
        <dbReference type="ARBA" id="ARBA00005099"/>
    </source>
</evidence>